<dbReference type="Pfam" id="PF07669">
    <property type="entry name" value="Eco57I"/>
    <property type="match status" value="1"/>
</dbReference>
<evidence type="ECO:0000259" key="6">
    <source>
        <dbReference type="Pfam" id="PF07669"/>
    </source>
</evidence>
<name>A0A5B9D654_9ARCH</name>
<feature type="domain" description="Type II methyltransferase M.TaqI-like" evidence="6">
    <location>
        <begin position="269"/>
        <end position="383"/>
    </location>
</feature>
<keyword evidence="3" id="KW-0808">Transferase</keyword>
<dbReference type="GO" id="GO:0009007">
    <property type="term" value="F:site-specific DNA-methyltransferase (adenine-specific) activity"/>
    <property type="evidence" value="ECO:0007669"/>
    <property type="project" value="UniProtKB-EC"/>
</dbReference>
<keyword evidence="2" id="KW-0489">Methyltransferase</keyword>
<reference evidence="8 9" key="1">
    <citation type="journal article" date="2020" name="Nature">
        <title>Isolation of an archaeon at the prokaryote-eukaryote interface.</title>
        <authorList>
            <person name="Imachi H."/>
            <person name="Nobu M.K."/>
            <person name="Nakahara N."/>
            <person name="Morono Y."/>
            <person name="Ogawara M."/>
            <person name="Takaki Y."/>
            <person name="Takano Y."/>
            <person name="Uematsu K."/>
            <person name="Ikuta T."/>
            <person name="Ito M."/>
            <person name="Matsui Y."/>
            <person name="Miyazaki M."/>
            <person name="Murata K."/>
            <person name="Saito Y."/>
            <person name="Sakai S."/>
            <person name="Song C."/>
            <person name="Tasumi E."/>
            <person name="Yamanaka Y."/>
            <person name="Yamaguchi T."/>
            <person name="Kamagata Y."/>
            <person name="Tamaki H."/>
            <person name="Takai K."/>
        </authorList>
    </citation>
    <scope>NUCLEOTIDE SEQUENCE [LARGE SCALE GENOMIC DNA]</scope>
    <source>
        <strain evidence="8 9">MK-D1</strain>
    </source>
</reference>
<evidence type="ECO:0000256" key="4">
    <source>
        <dbReference type="ARBA" id="ARBA00022691"/>
    </source>
</evidence>
<dbReference type="PANTHER" id="PTHR33841">
    <property type="entry name" value="DNA METHYLTRANSFERASE YEEA-RELATED"/>
    <property type="match status" value="1"/>
</dbReference>
<dbReference type="RefSeq" id="WP_147661567.1">
    <property type="nucleotide sequence ID" value="NZ_CP042905.2"/>
</dbReference>
<dbReference type="GO" id="GO:0032259">
    <property type="term" value="P:methylation"/>
    <property type="evidence" value="ECO:0007669"/>
    <property type="project" value="UniProtKB-KW"/>
</dbReference>
<sequence length="855" mass="100761">MQYGVNFFQKLVEICNELRTELIKIPKELLQVKILEIIPFQDTKGLECDEFIEICCQNVCLLTVYKKIFPDLNLSVSKRFLEQFWSKLFANKEKKVNFFIKKLNVLPIEKVKIDLTRYDSISQFIQTVYTQFIKEYNPNLQKKRGITYTPRFIIRTMIESIDSILQSNFNDSLGIASKDLILYDPATGSLSFEIGLISYVYDQIRTKNKEKDIKFEDWVFQSFNNSFLGNELNPPAYFLGKFLLFDILHQLNNLSQNLGKNFNVFFKSALSPDILEEFKHKNQKTNKPLVIFGNPPYSVSSSNRNSWIYKLMKEYSVKEPNLTRLYDDYVKFLRLGQWLLDQQKSGILAFITNRKYLDGKIFYGMRQSMLKSFDTIHIIDLFGDIRNIKDYGTKTNTNIFNIQTGVCIGFFIKNIEKNEREINKIARIFYMGVKGSIDQIKTQLVKPFEQLPFIELSPHSPKFYFVPIELENDLTEIWNNQCIPITDCFQKTSRAMISSRDRFMINVDKKPLEENIALLKNKEFATLRFNERIGQKFDEILENEDILASFNFNEMESSIIQINYRPFDIRHGIFYTINRKCGKSIILDYLNKPNPNFNSQDVINKNNISYNNSGYAFNFVQSIQHPPFNHFLFTKGVVDSGLFGYSTSKVAPLWIDGKSNITPKFTDIIKDIIPQTDPIQISGYIYAILNCDQFTKIFEPILIHEFPRILIPYNSIFFERMSVLGKKLMHLHVFEFDSIQWEKYRIFYEQISFLPKSFQLKSWKFEPDRDELHIISVKKKDSLKFPCSNLEWNYKIGSIKLLDHWLKARKFKKLGRSLKPDELSRLITLLFVIKESLHIKKQIAQFFSKNWKHFN</sequence>
<comment type="catalytic activity">
    <reaction evidence="5">
        <text>a 2'-deoxyadenosine in DNA + S-adenosyl-L-methionine = an N(6)-methyl-2'-deoxyadenosine in DNA + S-adenosyl-L-homocysteine + H(+)</text>
        <dbReference type="Rhea" id="RHEA:15197"/>
        <dbReference type="Rhea" id="RHEA-COMP:12418"/>
        <dbReference type="Rhea" id="RHEA-COMP:12419"/>
        <dbReference type="ChEBI" id="CHEBI:15378"/>
        <dbReference type="ChEBI" id="CHEBI:57856"/>
        <dbReference type="ChEBI" id="CHEBI:59789"/>
        <dbReference type="ChEBI" id="CHEBI:90615"/>
        <dbReference type="ChEBI" id="CHEBI:90616"/>
        <dbReference type="EC" id="2.1.1.72"/>
    </reaction>
</comment>
<dbReference type="GO" id="GO:0006304">
    <property type="term" value="P:DNA modification"/>
    <property type="evidence" value="ECO:0007669"/>
    <property type="project" value="InterPro"/>
</dbReference>
<dbReference type="OrthoDB" id="45790at2157"/>
<dbReference type="Gene3D" id="3.40.50.150">
    <property type="entry name" value="Vaccinia Virus protein VP39"/>
    <property type="match status" value="1"/>
</dbReference>
<keyword evidence="4" id="KW-0949">S-adenosyl-L-methionine</keyword>
<dbReference type="PROSITE" id="PS00092">
    <property type="entry name" value="N6_MTASE"/>
    <property type="match status" value="1"/>
</dbReference>
<dbReference type="PANTHER" id="PTHR33841:SF1">
    <property type="entry name" value="DNA METHYLTRANSFERASE A"/>
    <property type="match status" value="1"/>
</dbReference>
<gene>
    <name evidence="8" type="ORF">DSAG12_00431</name>
</gene>
<dbReference type="InterPro" id="IPR002052">
    <property type="entry name" value="DNA_methylase_N6_adenine_CS"/>
</dbReference>
<evidence type="ECO:0000259" key="7">
    <source>
        <dbReference type="Pfam" id="PF18135"/>
    </source>
</evidence>
<dbReference type="InterPro" id="IPR029063">
    <property type="entry name" value="SAM-dependent_MTases_sf"/>
</dbReference>
<dbReference type="REBASE" id="365385">
    <property type="entry name" value="AarMKD1ORF431P"/>
</dbReference>
<evidence type="ECO:0000256" key="2">
    <source>
        <dbReference type="ARBA" id="ARBA00022603"/>
    </source>
</evidence>
<keyword evidence="9" id="KW-1185">Reference proteome</keyword>
<dbReference type="KEGG" id="psyt:DSAG12_00431"/>
<dbReference type="InterPro" id="IPR011639">
    <property type="entry name" value="MethylTrfase_TaqI-like_dom"/>
</dbReference>
<feature type="domain" description="Type ISP restriction-modification enzyme LLaBIII C-terminal specificity" evidence="7">
    <location>
        <begin position="488"/>
        <end position="817"/>
    </location>
</feature>
<dbReference type="EMBL" id="CP042905">
    <property type="protein sequence ID" value="QEE14618.1"/>
    <property type="molecule type" value="Genomic_DNA"/>
</dbReference>
<dbReference type="InterPro" id="IPR050953">
    <property type="entry name" value="N4_N6_ade-DNA_methylase"/>
</dbReference>
<protein>
    <recommendedName>
        <fullName evidence="1">site-specific DNA-methyltransferase (adenine-specific)</fullName>
        <ecNumber evidence="1">2.1.1.72</ecNumber>
    </recommendedName>
</protein>
<reference evidence="8 9" key="2">
    <citation type="journal article" date="2024" name="Int. J. Syst. Evol. Microbiol.">
        <title>Promethearchaeum syntrophicum gen. nov., sp. nov., an anaerobic, obligately syntrophic archaeon, the first isolate of the lineage 'Asgard' archaea, and proposal of the new archaeal phylum Promethearchaeota phyl. nov. and kingdom Promethearchaeati regn. nov.</title>
        <authorList>
            <person name="Imachi H."/>
            <person name="Nobu M.K."/>
            <person name="Kato S."/>
            <person name="Takaki Y."/>
            <person name="Miyazaki M."/>
            <person name="Miyata M."/>
            <person name="Ogawara M."/>
            <person name="Saito Y."/>
            <person name="Sakai S."/>
            <person name="Tahara Y.O."/>
            <person name="Takano Y."/>
            <person name="Tasumi E."/>
            <person name="Uematsu K."/>
            <person name="Yoshimura T."/>
            <person name="Itoh T."/>
            <person name="Ohkuma M."/>
            <person name="Takai K."/>
        </authorList>
    </citation>
    <scope>NUCLEOTIDE SEQUENCE [LARGE SCALE GENOMIC DNA]</scope>
    <source>
        <strain evidence="8 9">MK-D1</strain>
    </source>
</reference>
<dbReference type="GO" id="GO:0003676">
    <property type="term" value="F:nucleic acid binding"/>
    <property type="evidence" value="ECO:0007669"/>
    <property type="project" value="InterPro"/>
</dbReference>
<dbReference type="GeneID" id="41328434"/>
<organism evidence="8 9">
    <name type="scientific">Promethearchaeum syntrophicum</name>
    <dbReference type="NCBI Taxonomy" id="2594042"/>
    <lineage>
        <taxon>Archaea</taxon>
        <taxon>Promethearchaeati</taxon>
        <taxon>Promethearchaeota</taxon>
        <taxon>Promethearchaeia</taxon>
        <taxon>Promethearchaeales</taxon>
        <taxon>Promethearchaeaceae</taxon>
        <taxon>Promethearchaeum</taxon>
    </lineage>
</organism>
<evidence type="ECO:0000256" key="3">
    <source>
        <dbReference type="ARBA" id="ARBA00022679"/>
    </source>
</evidence>
<evidence type="ECO:0000256" key="1">
    <source>
        <dbReference type="ARBA" id="ARBA00011900"/>
    </source>
</evidence>
<evidence type="ECO:0000313" key="9">
    <source>
        <dbReference type="Proteomes" id="UP000321408"/>
    </source>
</evidence>
<accession>A0A5B9D654</accession>
<dbReference type="EC" id="2.1.1.72" evidence="1"/>
<proteinExistence type="predicted"/>
<dbReference type="SUPFAM" id="SSF53335">
    <property type="entry name" value="S-adenosyl-L-methionine-dependent methyltransferases"/>
    <property type="match status" value="1"/>
</dbReference>
<dbReference type="InterPro" id="IPR041635">
    <property type="entry name" value="Type_ISP_LLaBIII_C"/>
</dbReference>
<dbReference type="AlphaFoldDB" id="A0A5B9D654"/>
<evidence type="ECO:0000256" key="5">
    <source>
        <dbReference type="ARBA" id="ARBA00047942"/>
    </source>
</evidence>
<evidence type="ECO:0000313" key="8">
    <source>
        <dbReference type="EMBL" id="QEE14618.1"/>
    </source>
</evidence>
<dbReference type="Pfam" id="PF18135">
    <property type="entry name" value="Type_ISP_C"/>
    <property type="match status" value="1"/>
</dbReference>
<dbReference type="Proteomes" id="UP000321408">
    <property type="component" value="Chromosome"/>
</dbReference>